<accession>X8CQ28</accession>
<gene>
    <name evidence="1" type="ORF">I550_0480</name>
</gene>
<sequence length="53" mass="5596">MHIWGFAGSIPASKRTHHVLGHRGIHVDRRGGANLPGQIMPMPGPGCTVALAM</sequence>
<evidence type="ECO:0000313" key="1">
    <source>
        <dbReference type="EMBL" id="EUA57355.1"/>
    </source>
</evidence>
<protein>
    <submittedName>
        <fullName evidence="1">Uncharacterized protein</fullName>
    </submittedName>
</protein>
<reference evidence="1 2" key="1">
    <citation type="submission" date="2013-12" db="EMBL/GenBank/DDBJ databases">
        <authorList>
            <person name="Zelazny A."/>
            <person name="Olivier K."/>
            <person name="Holland S."/>
            <person name="Lenaerts A."/>
            <person name="Ordway D."/>
            <person name="DeGroote M.A."/>
            <person name="Parker T."/>
            <person name="Sizemore C."/>
            <person name="Tallon L.J."/>
            <person name="Sadzewicz L.K."/>
            <person name="Sengamalay N."/>
            <person name="Fraser C.M."/>
            <person name="Hine E."/>
            <person name="Shefchek K.A."/>
            <person name="Das S.P."/>
            <person name="Tettelin H."/>
        </authorList>
    </citation>
    <scope>NUCLEOTIDE SEQUENCE [LARGE SCALE GENOMIC DNA]</scope>
    <source>
        <strain evidence="1 2">1956</strain>
    </source>
</reference>
<comment type="caution">
    <text evidence="1">The sequence shown here is derived from an EMBL/GenBank/DDBJ whole genome shotgun (WGS) entry which is preliminary data.</text>
</comment>
<name>X8CQ28_MYCIT</name>
<dbReference type="EMBL" id="JAOG01000001">
    <property type="protein sequence ID" value="EUA57355.1"/>
    <property type="molecule type" value="Genomic_DNA"/>
</dbReference>
<proteinExistence type="predicted"/>
<organism evidence="1 2">
    <name type="scientific">Mycobacterium intracellulare 1956</name>
    <dbReference type="NCBI Taxonomy" id="1299331"/>
    <lineage>
        <taxon>Bacteria</taxon>
        <taxon>Bacillati</taxon>
        <taxon>Actinomycetota</taxon>
        <taxon>Actinomycetes</taxon>
        <taxon>Mycobacteriales</taxon>
        <taxon>Mycobacteriaceae</taxon>
        <taxon>Mycobacterium</taxon>
        <taxon>Mycobacterium avium complex (MAC)</taxon>
    </lineage>
</organism>
<dbReference type="Proteomes" id="UP000020825">
    <property type="component" value="Unassembled WGS sequence"/>
</dbReference>
<dbReference type="AlphaFoldDB" id="X8CQ28"/>
<evidence type="ECO:0000313" key="2">
    <source>
        <dbReference type="Proteomes" id="UP000020825"/>
    </source>
</evidence>